<proteinExistence type="predicted"/>
<protein>
    <submittedName>
        <fullName evidence="1">Uncharacterized protein</fullName>
    </submittedName>
</protein>
<feature type="non-terminal residue" evidence="1">
    <location>
        <position position="1"/>
    </location>
</feature>
<dbReference type="AlphaFoldDB" id="A0A3B0KV84"/>
<dbReference type="EMBL" id="OUUW01000028">
    <property type="protein sequence ID" value="SPP89766.1"/>
    <property type="molecule type" value="Genomic_DNA"/>
</dbReference>
<feature type="non-terminal residue" evidence="1">
    <location>
        <position position="175"/>
    </location>
</feature>
<gene>
    <name evidence="1" type="ORF">DGUA_6G020526</name>
</gene>
<organism evidence="1 2">
    <name type="scientific">Drosophila guanche</name>
    <name type="common">Fruit fly</name>
    <dbReference type="NCBI Taxonomy" id="7266"/>
    <lineage>
        <taxon>Eukaryota</taxon>
        <taxon>Metazoa</taxon>
        <taxon>Ecdysozoa</taxon>
        <taxon>Arthropoda</taxon>
        <taxon>Hexapoda</taxon>
        <taxon>Insecta</taxon>
        <taxon>Pterygota</taxon>
        <taxon>Neoptera</taxon>
        <taxon>Endopterygota</taxon>
        <taxon>Diptera</taxon>
        <taxon>Brachycera</taxon>
        <taxon>Muscomorpha</taxon>
        <taxon>Ephydroidea</taxon>
        <taxon>Drosophilidae</taxon>
        <taxon>Drosophila</taxon>
        <taxon>Sophophora</taxon>
    </lineage>
</organism>
<dbReference type="OMA" id="WNEGRKN"/>
<dbReference type="STRING" id="7266.A0A3B0KV84"/>
<evidence type="ECO:0000313" key="1">
    <source>
        <dbReference type="EMBL" id="SPP89766.1"/>
    </source>
</evidence>
<keyword evidence="2" id="KW-1185">Reference proteome</keyword>
<accession>A0A3B0KV84</accession>
<name>A0A3B0KV84_DROGU</name>
<dbReference type="Proteomes" id="UP000268350">
    <property type="component" value="Unassembled WGS sequence"/>
</dbReference>
<reference evidence="2" key="1">
    <citation type="submission" date="2018-01" db="EMBL/GenBank/DDBJ databases">
        <authorList>
            <person name="Alioto T."/>
            <person name="Alioto T."/>
        </authorList>
    </citation>
    <scope>NUCLEOTIDE SEQUENCE [LARGE SCALE GENOMIC DNA]</scope>
</reference>
<sequence>GARRSETSKILKDGKTRSIHQLMGNSIESIRTLHELVAIQLHDEIAKAVTRTHQSCQTSPLLRTAVEPKRKRRANQRISRFGASNLIPQNSGWNQVENRARTRKPNTKPNRVLTEKARPDAIIIAGKNPSSYAEILRKLKVYKKLQGVGDAVQKIRRTQKSEFLIICLFKLTIIC</sequence>
<evidence type="ECO:0000313" key="2">
    <source>
        <dbReference type="Proteomes" id="UP000268350"/>
    </source>
</evidence>